<reference evidence="1 2" key="1">
    <citation type="journal article" date="2016" name="Nat. Commun.">
        <title>Thousands of microbial genomes shed light on interconnected biogeochemical processes in an aquifer system.</title>
        <authorList>
            <person name="Anantharaman K."/>
            <person name="Brown C.T."/>
            <person name="Hug L.A."/>
            <person name="Sharon I."/>
            <person name="Castelle C.J."/>
            <person name="Probst A.J."/>
            <person name="Thomas B.C."/>
            <person name="Singh A."/>
            <person name="Wilkins M.J."/>
            <person name="Karaoz U."/>
            <person name="Brodie E.L."/>
            <person name="Williams K.H."/>
            <person name="Hubbard S.S."/>
            <person name="Banfield J.F."/>
        </authorList>
    </citation>
    <scope>NUCLEOTIDE SEQUENCE [LARGE SCALE GENOMIC DNA]</scope>
</reference>
<gene>
    <name evidence="1" type="ORF">A2991_00145</name>
</gene>
<evidence type="ECO:0000313" key="1">
    <source>
        <dbReference type="EMBL" id="OHA52817.1"/>
    </source>
</evidence>
<proteinExistence type="predicted"/>
<comment type="caution">
    <text evidence="1">The sequence shown here is derived from an EMBL/GenBank/DDBJ whole genome shotgun (WGS) entry which is preliminary data.</text>
</comment>
<evidence type="ECO:0000313" key="2">
    <source>
        <dbReference type="Proteomes" id="UP000177865"/>
    </source>
</evidence>
<protein>
    <recommendedName>
        <fullName evidence="3">DUF5658 domain-containing protein</fullName>
    </recommendedName>
</protein>
<name>A0A1G2PWV5_9BACT</name>
<dbReference type="Proteomes" id="UP000177865">
    <property type="component" value="Unassembled WGS sequence"/>
</dbReference>
<dbReference type="AlphaFoldDB" id="A0A1G2PWV5"/>
<evidence type="ECO:0008006" key="3">
    <source>
        <dbReference type="Google" id="ProtNLM"/>
    </source>
</evidence>
<sequence length="116" mass="13247">MRRVLQLVSALYALSGQAADVWTTKIGTERGLREQNPLLRRLVEERRFGQILTLKLGITLVAALAAEWCHRWIRRGPSAADAFSLSGNLGWFAAGWNLVQISRFEKRQRRYRANVP</sequence>
<dbReference type="EMBL" id="MHSZ01000026">
    <property type="protein sequence ID" value="OHA52817.1"/>
    <property type="molecule type" value="Genomic_DNA"/>
</dbReference>
<accession>A0A1G2PWV5</accession>
<organism evidence="1 2">
    <name type="scientific">Candidatus Terrybacteria bacterium RIFCSPLOWO2_01_FULL_58_14</name>
    <dbReference type="NCBI Taxonomy" id="1802369"/>
    <lineage>
        <taxon>Bacteria</taxon>
        <taxon>Candidatus Terryibacteriota</taxon>
    </lineage>
</organism>